<reference evidence="2 3" key="1">
    <citation type="submission" date="2024-03" db="EMBL/GenBank/DDBJ databases">
        <authorList>
            <person name="Martinez-Hernandez J."/>
        </authorList>
    </citation>
    <scope>NUCLEOTIDE SEQUENCE [LARGE SCALE GENOMIC DNA]</scope>
</reference>
<dbReference type="PANTHER" id="PTHR36616">
    <property type="entry name" value="BNAC07G32700D PROTEIN"/>
    <property type="match status" value="1"/>
</dbReference>
<evidence type="ECO:0000313" key="2">
    <source>
        <dbReference type="EMBL" id="CAL0326164.1"/>
    </source>
</evidence>
<accession>A0AAV1XWU2</accession>
<dbReference type="EMBL" id="CAXHTB010000019">
    <property type="protein sequence ID" value="CAL0326164.1"/>
    <property type="molecule type" value="Genomic_DNA"/>
</dbReference>
<gene>
    <name evidence="2" type="ORF">LLUT_LOCUS27224</name>
</gene>
<proteinExistence type="predicted"/>
<comment type="caution">
    <text evidence="2">The sequence shown here is derived from an EMBL/GenBank/DDBJ whole genome shotgun (WGS) entry which is preliminary data.</text>
</comment>
<keyword evidence="3" id="KW-1185">Reference proteome</keyword>
<dbReference type="Proteomes" id="UP001497480">
    <property type="component" value="Unassembled WGS sequence"/>
</dbReference>
<keyword evidence="1" id="KW-0732">Signal</keyword>
<sequence length="66" mass="7636">MLNLFFTIAFSSVPLILYFPPIRSVNLFVETIEVTLKATSVYTDKVNHDLRGTWSRVVNCVCRSRR</sequence>
<name>A0AAV1XWU2_LUPLU</name>
<evidence type="ECO:0008006" key="4">
    <source>
        <dbReference type="Google" id="ProtNLM"/>
    </source>
</evidence>
<evidence type="ECO:0000313" key="3">
    <source>
        <dbReference type="Proteomes" id="UP001497480"/>
    </source>
</evidence>
<protein>
    <recommendedName>
        <fullName evidence="4">Secreted protein</fullName>
    </recommendedName>
</protein>
<feature type="chain" id="PRO_5043830574" description="Secreted protein" evidence="1">
    <location>
        <begin position="25"/>
        <end position="66"/>
    </location>
</feature>
<dbReference type="PANTHER" id="PTHR36616:SF4">
    <property type="entry name" value="OS03G0174800 PROTEIN"/>
    <property type="match status" value="1"/>
</dbReference>
<evidence type="ECO:0000256" key="1">
    <source>
        <dbReference type="SAM" id="SignalP"/>
    </source>
</evidence>
<dbReference type="AlphaFoldDB" id="A0AAV1XWU2"/>
<feature type="signal peptide" evidence="1">
    <location>
        <begin position="1"/>
        <end position="24"/>
    </location>
</feature>
<organism evidence="2 3">
    <name type="scientific">Lupinus luteus</name>
    <name type="common">European yellow lupine</name>
    <dbReference type="NCBI Taxonomy" id="3873"/>
    <lineage>
        <taxon>Eukaryota</taxon>
        <taxon>Viridiplantae</taxon>
        <taxon>Streptophyta</taxon>
        <taxon>Embryophyta</taxon>
        <taxon>Tracheophyta</taxon>
        <taxon>Spermatophyta</taxon>
        <taxon>Magnoliopsida</taxon>
        <taxon>eudicotyledons</taxon>
        <taxon>Gunneridae</taxon>
        <taxon>Pentapetalae</taxon>
        <taxon>rosids</taxon>
        <taxon>fabids</taxon>
        <taxon>Fabales</taxon>
        <taxon>Fabaceae</taxon>
        <taxon>Papilionoideae</taxon>
        <taxon>50 kb inversion clade</taxon>
        <taxon>genistoids sensu lato</taxon>
        <taxon>core genistoids</taxon>
        <taxon>Genisteae</taxon>
        <taxon>Lupinus</taxon>
    </lineage>
</organism>